<comment type="similarity">
    <text evidence="3">Belongs to the inorganic phosphate transporter (PiT) (TC 2.A.20) family.</text>
</comment>
<keyword evidence="16" id="KW-1185">Reference proteome</keyword>
<keyword evidence="10" id="KW-0206">Cytoskeleton</keyword>
<dbReference type="GO" id="GO:0016020">
    <property type="term" value="C:membrane"/>
    <property type="evidence" value="ECO:0007669"/>
    <property type="project" value="UniProtKB-SubCell"/>
</dbReference>
<dbReference type="Proteomes" id="UP000479190">
    <property type="component" value="Unassembled WGS sequence"/>
</dbReference>
<keyword evidence="6" id="KW-0592">Phosphate transport</keyword>
<dbReference type="PANTHER" id="PTHR11101:SF80">
    <property type="entry name" value="PHOSPHATE TRANSPORTER"/>
    <property type="match status" value="1"/>
</dbReference>
<keyword evidence="8 13" id="KW-1133">Transmembrane helix</keyword>
<evidence type="ECO:0000256" key="7">
    <source>
        <dbReference type="ARBA" id="ARBA00022692"/>
    </source>
</evidence>
<keyword evidence="9 13" id="KW-0472">Membrane</keyword>
<dbReference type="AlphaFoldDB" id="A0A6H5I359"/>
<organism evidence="15 16">
    <name type="scientific">Trichogramma brassicae</name>
    <dbReference type="NCBI Taxonomy" id="86971"/>
    <lineage>
        <taxon>Eukaryota</taxon>
        <taxon>Metazoa</taxon>
        <taxon>Ecdysozoa</taxon>
        <taxon>Arthropoda</taxon>
        <taxon>Hexapoda</taxon>
        <taxon>Insecta</taxon>
        <taxon>Pterygota</taxon>
        <taxon>Neoptera</taxon>
        <taxon>Endopterygota</taxon>
        <taxon>Hymenoptera</taxon>
        <taxon>Apocrita</taxon>
        <taxon>Proctotrupomorpha</taxon>
        <taxon>Chalcidoidea</taxon>
        <taxon>Trichogrammatidae</taxon>
        <taxon>Trichogramma</taxon>
    </lineage>
</organism>
<dbReference type="Pfam" id="PF01384">
    <property type="entry name" value="PHO4"/>
    <property type="match status" value="1"/>
</dbReference>
<feature type="domain" description="DM10" evidence="14">
    <location>
        <begin position="510"/>
        <end position="615"/>
    </location>
</feature>
<evidence type="ECO:0000256" key="5">
    <source>
        <dbReference type="ARBA" id="ARBA00022490"/>
    </source>
</evidence>
<feature type="domain" description="DM10" evidence="14">
    <location>
        <begin position="818"/>
        <end position="922"/>
    </location>
</feature>
<feature type="transmembrane region" description="Helical" evidence="13">
    <location>
        <begin position="392"/>
        <end position="410"/>
    </location>
</feature>
<dbReference type="OrthoDB" id="10255210at2759"/>
<keyword evidence="4" id="KW-0813">Transport</keyword>
<dbReference type="Gene3D" id="2.30.29.170">
    <property type="match status" value="3"/>
</dbReference>
<dbReference type="PROSITE" id="PS51336">
    <property type="entry name" value="DM10"/>
    <property type="match status" value="3"/>
</dbReference>
<dbReference type="SMART" id="SM00676">
    <property type="entry name" value="DM10"/>
    <property type="match status" value="3"/>
</dbReference>
<name>A0A6H5I359_9HYME</name>
<evidence type="ECO:0000256" key="8">
    <source>
        <dbReference type="ARBA" id="ARBA00022989"/>
    </source>
</evidence>
<dbReference type="FunFam" id="2.30.29.170:FF:000004">
    <property type="entry name" value="EF-hand domain containing 2"/>
    <property type="match status" value="1"/>
</dbReference>
<accession>A0A6H5I359</accession>
<proteinExistence type="inferred from homology"/>
<evidence type="ECO:0000256" key="2">
    <source>
        <dbReference type="ARBA" id="ARBA00004430"/>
    </source>
</evidence>
<feature type="transmembrane region" description="Helical" evidence="13">
    <location>
        <begin position="216"/>
        <end position="240"/>
    </location>
</feature>
<feature type="region of interest" description="Disordered" evidence="12">
    <location>
        <begin position="782"/>
        <end position="806"/>
    </location>
</feature>
<keyword evidence="11" id="KW-0966">Cell projection</keyword>
<gene>
    <name evidence="15" type="ORF">TBRA_LOCUS4355</name>
</gene>
<keyword evidence="7 13" id="KW-0812">Transmembrane</keyword>
<evidence type="ECO:0000256" key="12">
    <source>
        <dbReference type="SAM" id="MobiDB-lite"/>
    </source>
</evidence>
<evidence type="ECO:0000256" key="4">
    <source>
        <dbReference type="ARBA" id="ARBA00022448"/>
    </source>
</evidence>
<sequence length="1028" mass="115757">MLDTIAYDPRLVWLVVVGFIVAFVLAFGIGANDVANSFGTSVGAGVLTIFEACVLATIFEVLGAVLIGYKVSDTVRKGILDTSLYMGHEREFMFGALSSLIGSAIWLLVATAFKLPISGTHSIVGATVGFSLVCKGTAGVNWKALLNIAASWFASPLLSGFVSTTLFWLIRKSILRSTKPLEKGLQMLPLAYSITLGVNVMSILHDGPKLLHMDNIPWWAALSGAAGLGLASAIVVYLVVVPWQRKKIIMQHSSANNSRLPELDTPDGNKETTALSVISQRGEAAQQQQQQPSQLLEEPPRGQLRVNNSASPLLMSAAGGDLEAGRALDEEAIMDSEHPDVSKLFAFLQVMTAGFGSFAHGGNDVSNAIGPLISLWVIYAEGSAKQEAETPLAILLYGGLGISAGLWIWGRKVIETLGSDLAKITPTTGFTIECRLERQVDNQIVNRCIGLSKILSISILAFLPAEIDYNFYSALLYACTMHDPALTYGRPKTVNLHERRRFVPNYILYDRKCLRFEAYFRQKIYGSQLEQHRVRHVRLVYFLEDDEMLVFEPRISNVGFDQGKLVKKARIPKPNTDRDYHWKDLNVAMDIEIYGVVYRIYDCDTFTREFLTSQGIDVADPEEAPIDHYLKERKIQQALYNQPTHPSGKNHSLAEDRKYKFLQYDGMVLTFDARWQDDLYKLRYFLADDTITVTAVERTQRGINLLLKRTKVPKNWTDIPSSHPSSYLEVTEQEVRRYYSPSDLIVGETVYIFNRRFLLLDCDPFTRRYYREMLQIDQPERIRANQESDESLAAGGDCLSGGSRRKKHQEQIRQLHHFPKKLRYRLAMDAVHPEDEDREFVLEYNLADGCIRIVELDKRNSGRRAGCFLGWNRVPKPDATDPEPSCYTPDDFCIGSKLNIFGHFFVVTGTELFVWNYMLVNKDKFSQEVRDSVRSWAESQGLLPKLDNDKGDQNDNNEPPSARVSEDYCFTSQEYRGKKLTNLMHIFKVRPGEIEVIYVLLISSNSLLLTRASSSSSTMLSFLLYKSL</sequence>
<dbReference type="InterPro" id="IPR006602">
    <property type="entry name" value="DM10_dom"/>
</dbReference>
<dbReference type="Pfam" id="PF06565">
    <property type="entry name" value="DM10_dom"/>
    <property type="match status" value="3"/>
</dbReference>
<evidence type="ECO:0000256" key="3">
    <source>
        <dbReference type="ARBA" id="ARBA00009916"/>
    </source>
</evidence>
<dbReference type="GO" id="GO:0035435">
    <property type="term" value="P:phosphate ion transmembrane transport"/>
    <property type="evidence" value="ECO:0007669"/>
    <property type="project" value="TreeGrafter"/>
</dbReference>
<feature type="transmembrane region" description="Helical" evidence="13">
    <location>
        <begin position="43"/>
        <end position="71"/>
    </location>
</feature>
<feature type="transmembrane region" description="Helical" evidence="13">
    <location>
        <begin position="185"/>
        <end position="204"/>
    </location>
</feature>
<comment type="subcellular location">
    <subcellularLocation>
        <location evidence="2">Cytoplasm</location>
        <location evidence="2">Cytoskeleton</location>
        <location evidence="2">Cilium axoneme</location>
    </subcellularLocation>
    <subcellularLocation>
        <location evidence="1">Membrane</location>
        <topology evidence="1">Multi-pass membrane protein</topology>
    </subcellularLocation>
</comment>
<dbReference type="EMBL" id="CADCXV010000678">
    <property type="protein sequence ID" value="CAB0032417.1"/>
    <property type="molecule type" value="Genomic_DNA"/>
</dbReference>
<protein>
    <recommendedName>
        <fullName evidence="14">DM10 domain-containing protein</fullName>
    </recommendedName>
</protein>
<evidence type="ECO:0000256" key="11">
    <source>
        <dbReference type="ARBA" id="ARBA00023273"/>
    </source>
</evidence>
<feature type="transmembrane region" description="Helical" evidence="13">
    <location>
        <begin position="92"/>
        <end position="113"/>
    </location>
</feature>
<dbReference type="GO" id="GO:0005930">
    <property type="term" value="C:axoneme"/>
    <property type="evidence" value="ECO:0007669"/>
    <property type="project" value="UniProtKB-SubCell"/>
</dbReference>
<dbReference type="InterPro" id="IPR001204">
    <property type="entry name" value="Phos_transporter"/>
</dbReference>
<dbReference type="GO" id="GO:0005315">
    <property type="term" value="F:phosphate transmembrane transporter activity"/>
    <property type="evidence" value="ECO:0007669"/>
    <property type="project" value="InterPro"/>
</dbReference>
<reference evidence="15 16" key="1">
    <citation type="submission" date="2020-02" db="EMBL/GenBank/DDBJ databases">
        <authorList>
            <person name="Ferguson B K."/>
        </authorList>
    </citation>
    <scope>NUCLEOTIDE SEQUENCE [LARGE SCALE GENOMIC DNA]</scope>
</reference>
<keyword evidence="5" id="KW-0963">Cytoplasm</keyword>
<evidence type="ECO:0000256" key="10">
    <source>
        <dbReference type="ARBA" id="ARBA00023212"/>
    </source>
</evidence>
<evidence type="ECO:0000313" key="15">
    <source>
        <dbReference type="EMBL" id="CAB0032417.1"/>
    </source>
</evidence>
<feature type="region of interest" description="Disordered" evidence="12">
    <location>
        <begin position="281"/>
        <end position="301"/>
    </location>
</feature>
<evidence type="ECO:0000256" key="13">
    <source>
        <dbReference type="SAM" id="Phobius"/>
    </source>
</evidence>
<dbReference type="PANTHER" id="PTHR11101">
    <property type="entry name" value="PHOSPHATE TRANSPORTER"/>
    <property type="match status" value="1"/>
</dbReference>
<feature type="region of interest" description="Disordered" evidence="12">
    <location>
        <begin position="943"/>
        <end position="963"/>
    </location>
</feature>
<feature type="transmembrane region" description="Helical" evidence="13">
    <location>
        <begin position="12"/>
        <end position="31"/>
    </location>
</feature>
<feature type="transmembrane region" description="Helical" evidence="13">
    <location>
        <begin position="149"/>
        <end position="170"/>
    </location>
</feature>
<evidence type="ECO:0000256" key="6">
    <source>
        <dbReference type="ARBA" id="ARBA00022592"/>
    </source>
</evidence>
<feature type="compositionally biased region" description="Low complexity" evidence="12">
    <location>
        <begin position="281"/>
        <end position="297"/>
    </location>
</feature>
<evidence type="ECO:0000256" key="1">
    <source>
        <dbReference type="ARBA" id="ARBA00004141"/>
    </source>
</evidence>
<evidence type="ECO:0000259" key="14">
    <source>
        <dbReference type="PROSITE" id="PS51336"/>
    </source>
</evidence>
<feature type="domain" description="DM10" evidence="14">
    <location>
        <begin position="665"/>
        <end position="774"/>
    </location>
</feature>
<evidence type="ECO:0000313" key="16">
    <source>
        <dbReference type="Proteomes" id="UP000479190"/>
    </source>
</evidence>
<evidence type="ECO:0000256" key="9">
    <source>
        <dbReference type="ARBA" id="ARBA00023136"/>
    </source>
</evidence>